<feature type="region of interest" description="Disordered" evidence="1">
    <location>
        <begin position="149"/>
        <end position="187"/>
    </location>
</feature>
<reference evidence="3" key="1">
    <citation type="submission" date="2018-08" db="EMBL/GenBank/DDBJ databases">
        <authorList>
            <person name="Rossello M."/>
        </authorList>
    </citation>
    <scope>NUCLEOTIDE SEQUENCE [LARGE SCALE GENOMIC DNA]</scope>
    <source>
        <strain evidence="3">cv. Chinese Spring</strain>
    </source>
</reference>
<dbReference type="Gramene" id="TraesLDM2B03G01067700.1">
    <property type="protein sequence ID" value="TraesLDM2B03G01067700.1"/>
    <property type="gene ID" value="TraesLDM2B03G01067700"/>
</dbReference>
<name>A0A3B6CGI2_WHEAT</name>
<keyword evidence="2" id="KW-0472">Membrane</keyword>
<dbReference type="Gramene" id="TraesSYM2B03G01081330.1">
    <property type="protein sequence ID" value="TraesSYM2B03G01081330.1"/>
    <property type="gene ID" value="TraesSYM2B03G01081330"/>
</dbReference>
<reference evidence="3" key="2">
    <citation type="submission" date="2018-10" db="UniProtKB">
        <authorList>
            <consortium name="EnsemblPlants"/>
        </authorList>
    </citation>
    <scope>IDENTIFICATION</scope>
</reference>
<gene>
    <name evidence="3" type="primary">LOC123047399</name>
</gene>
<feature type="transmembrane region" description="Helical" evidence="2">
    <location>
        <begin position="404"/>
        <end position="424"/>
    </location>
</feature>
<organism evidence="3">
    <name type="scientific">Triticum aestivum</name>
    <name type="common">Wheat</name>
    <dbReference type="NCBI Taxonomy" id="4565"/>
    <lineage>
        <taxon>Eukaryota</taxon>
        <taxon>Viridiplantae</taxon>
        <taxon>Streptophyta</taxon>
        <taxon>Embryophyta</taxon>
        <taxon>Tracheophyta</taxon>
        <taxon>Spermatophyta</taxon>
        <taxon>Magnoliopsida</taxon>
        <taxon>Liliopsida</taxon>
        <taxon>Poales</taxon>
        <taxon>Poaceae</taxon>
        <taxon>BOP clade</taxon>
        <taxon>Pooideae</taxon>
        <taxon>Triticodae</taxon>
        <taxon>Triticeae</taxon>
        <taxon>Triticinae</taxon>
        <taxon>Triticum</taxon>
    </lineage>
</organism>
<dbReference type="Gramene" id="TraesCS2B03G1477000.1">
    <property type="protein sequence ID" value="TraesCS2B03G1477000.1.CDS"/>
    <property type="gene ID" value="TraesCS2B03G1477000"/>
</dbReference>
<dbReference type="OrthoDB" id="10377890at2759"/>
<evidence type="ECO:0000256" key="2">
    <source>
        <dbReference type="SAM" id="Phobius"/>
    </source>
</evidence>
<dbReference type="Gramene" id="TraesWEE_scaffold_029822_01G000100.1">
    <property type="protein sequence ID" value="TraesWEE_scaffold_029822_01G000100.1"/>
    <property type="gene ID" value="TraesWEE_scaffold_029822_01G000100"/>
</dbReference>
<feature type="transmembrane region" description="Helical" evidence="2">
    <location>
        <begin position="338"/>
        <end position="359"/>
    </location>
</feature>
<protein>
    <submittedName>
        <fullName evidence="3">Uncharacterized protein</fullName>
    </submittedName>
</protein>
<sequence length="436" mass="47873">MDRSWLLAAATGGGGPPLLAGLLLDRDRPIRAAVAFGYGDGSWDMTVTRVDDAAAGVVAVDFVDRGGERRARAFLNIDRDGVLLRLVAVFDTVDHATRENIRHVFVVSSVRRPDPAAPAPAPLLLGLPPAPAIHVDYIVIDIPDNFPVPDASEHGSNAGDDEEDVPPVGANQLAAGGGHNVADDGDAQEYLPPLAEDQLAVGGGNNRRNINDQQGVLIEHVNNLVAFLVSTEGIVELNDQRWSHVRTMFTKFHERLPEEHQLELEDLLVERRMEQIRRSKGRMMMSFACNVTVSFLSHWILFLLSMRFTESGSSDLATAPAPSAAAPAPPNAREPDQFLIWGIEKIAAPTLMMFVVWAVKSFVIRQEFNLMAYRSNDTANFLLNSLSKISFFAVKEFPLLCNRILWGHTLSFAVDFVGAIFLLFKNGFWDQDIADG</sequence>
<keyword evidence="2" id="KW-0812">Transmembrane</keyword>
<dbReference type="Gramene" id="TraesLAC2B03G01020010.1">
    <property type="protein sequence ID" value="TraesLAC2B03G01020010.1"/>
    <property type="gene ID" value="TraesLAC2B03G01020010"/>
</dbReference>
<feature type="transmembrane region" description="Helical" evidence="2">
    <location>
        <begin position="287"/>
        <end position="306"/>
    </location>
</feature>
<proteinExistence type="predicted"/>
<keyword evidence="2" id="KW-1133">Transmembrane helix</keyword>
<feature type="transmembrane region" description="Helical" evidence="2">
    <location>
        <begin position="6"/>
        <end position="24"/>
    </location>
</feature>
<dbReference type="Gramene" id="TraesCAD_scaffold_023935_01G000100.1">
    <property type="protein sequence ID" value="TraesCAD_scaffold_023935_01G000100.1"/>
    <property type="gene ID" value="TraesCAD_scaffold_023935_01G000100"/>
</dbReference>
<evidence type="ECO:0000256" key="1">
    <source>
        <dbReference type="SAM" id="MobiDB-lite"/>
    </source>
</evidence>
<dbReference type="Gramene" id="TraesARI2B03G01081840.1">
    <property type="protein sequence ID" value="TraesARI2B03G01081840.1"/>
    <property type="gene ID" value="TraesARI2B03G01081840"/>
</dbReference>
<dbReference type="Gramene" id="TraesROB_scaffold_008851_01G000100.1">
    <property type="protein sequence ID" value="TraesROB_scaffold_008851_01G000100.1"/>
    <property type="gene ID" value="TraesROB_scaffold_008851_01G000100"/>
</dbReference>
<dbReference type="OMA" id="LSHWILF"/>
<dbReference type="GeneID" id="123047399"/>
<dbReference type="RefSeq" id="XP_044326874.1">
    <property type="nucleotide sequence ID" value="XM_044470939.1"/>
</dbReference>
<accession>A0A3B6CGI2</accession>
<dbReference type="Gramene" id="TraesJUL2B03G01069170.1">
    <property type="protein sequence ID" value="TraesJUL2B03G01069170.1"/>
    <property type="gene ID" value="TraesJUL2B03G01069170"/>
</dbReference>
<dbReference type="EnsemblPlants" id="TraesCS2B02G589600.1">
    <property type="protein sequence ID" value="TraesCS2B02G589600.1"/>
    <property type="gene ID" value="TraesCS2B02G589600"/>
</dbReference>
<dbReference type="Proteomes" id="UP000019116">
    <property type="component" value="Chromosome 2B"/>
</dbReference>
<dbReference type="Gramene" id="TraesCS2B02G589600.1">
    <property type="protein sequence ID" value="TraesCS2B02G589600.1"/>
    <property type="gene ID" value="TraesCS2B02G589600"/>
</dbReference>
<evidence type="ECO:0000313" key="4">
    <source>
        <dbReference type="Proteomes" id="UP000019116"/>
    </source>
</evidence>
<keyword evidence="4" id="KW-1185">Reference proteome</keyword>
<dbReference type="AlphaFoldDB" id="A0A3B6CGI2"/>
<evidence type="ECO:0000313" key="3">
    <source>
        <dbReference type="EnsemblPlants" id="TraesCS2B02G589600.1"/>
    </source>
</evidence>
<dbReference type="Gramene" id="TraesJAG2B03G01064930.1">
    <property type="protein sequence ID" value="TraesJAG2B03G01064930.1"/>
    <property type="gene ID" value="TraesJAG2B03G01064930"/>
</dbReference>